<keyword evidence="1" id="KW-0732">Signal</keyword>
<dbReference type="Proteomes" id="UP000775872">
    <property type="component" value="Unassembled WGS sequence"/>
</dbReference>
<feature type="non-terminal residue" evidence="2">
    <location>
        <position position="1"/>
    </location>
</feature>
<dbReference type="Pfam" id="PF13343">
    <property type="entry name" value="SBP_bac_6"/>
    <property type="match status" value="1"/>
</dbReference>
<comment type="caution">
    <text evidence="2">The sequence shown here is derived from an EMBL/GenBank/DDBJ whole genome shotgun (WGS) entry which is preliminary data.</text>
</comment>
<protein>
    <recommendedName>
        <fullName evidence="4">ABC-type Fe3+ transport system</fullName>
    </recommendedName>
</protein>
<name>A0A9N9W9B5_9HYPO</name>
<evidence type="ECO:0000313" key="3">
    <source>
        <dbReference type="Proteomes" id="UP000775872"/>
    </source>
</evidence>
<dbReference type="Gene3D" id="3.40.190.10">
    <property type="entry name" value="Periplasmic binding protein-like II"/>
    <property type="match status" value="2"/>
</dbReference>
<gene>
    <name evidence="2" type="ORF">CSOL1703_00010335</name>
</gene>
<dbReference type="PANTHER" id="PTHR30006">
    <property type="entry name" value="THIAMINE-BINDING PERIPLASMIC PROTEIN-RELATED"/>
    <property type="match status" value="1"/>
</dbReference>
<reference evidence="3" key="1">
    <citation type="submission" date="2019-06" db="EMBL/GenBank/DDBJ databases">
        <authorList>
            <person name="Broberg M."/>
        </authorList>
    </citation>
    <scope>NUCLEOTIDE SEQUENCE [LARGE SCALE GENOMIC DNA]</scope>
</reference>
<proteinExistence type="predicted"/>
<reference evidence="2 3" key="2">
    <citation type="submission" date="2021-10" db="EMBL/GenBank/DDBJ databases">
        <authorList>
            <person name="Piombo E."/>
        </authorList>
    </citation>
    <scope>NUCLEOTIDE SEQUENCE [LARGE SCALE GENOMIC DNA]</scope>
</reference>
<keyword evidence="3" id="KW-1185">Reference proteome</keyword>
<evidence type="ECO:0000313" key="2">
    <source>
        <dbReference type="EMBL" id="CAH0044598.1"/>
    </source>
</evidence>
<dbReference type="OrthoDB" id="124329at2759"/>
<dbReference type="PANTHER" id="PTHR30006:SF2">
    <property type="entry name" value="ABC TRANSPORTER SUBSTRATE-BINDING PROTEIN"/>
    <property type="match status" value="1"/>
</dbReference>
<dbReference type="EMBL" id="CABFOC020000007">
    <property type="protein sequence ID" value="CAH0044598.1"/>
    <property type="molecule type" value="Genomic_DNA"/>
</dbReference>
<organism evidence="2 3">
    <name type="scientific">Clonostachys solani</name>
    <dbReference type="NCBI Taxonomy" id="160281"/>
    <lineage>
        <taxon>Eukaryota</taxon>
        <taxon>Fungi</taxon>
        <taxon>Dikarya</taxon>
        <taxon>Ascomycota</taxon>
        <taxon>Pezizomycotina</taxon>
        <taxon>Sordariomycetes</taxon>
        <taxon>Hypocreomycetidae</taxon>
        <taxon>Hypocreales</taxon>
        <taxon>Bionectriaceae</taxon>
        <taxon>Clonostachys</taxon>
    </lineage>
</organism>
<dbReference type="AlphaFoldDB" id="A0A9N9W9B5"/>
<accession>A0A9N9W9B5</accession>
<dbReference type="SUPFAM" id="SSF53850">
    <property type="entry name" value="Periplasmic binding protein-like II"/>
    <property type="match status" value="1"/>
</dbReference>
<evidence type="ECO:0008006" key="4">
    <source>
        <dbReference type="Google" id="ProtNLM"/>
    </source>
</evidence>
<sequence>LRIINLSTPRKMRYVAQSLFFLSYARVAYSIDQTFAWNSNALIESRTLDEIHQAALAEGGTVTLWHGGGSPDQQRPMKEAFEKRFPGMTLNVTVRSSSYLGPDLDWQLATENVQVDNIMLQTAHDYPRWKNDGVLLHYKPLDFEKVYNAFKDTNGAWVSSAVNGWSILYDKNKLGGANPPETFLDFLKPEFKNKIVLTYPNEDDAILHTFDLIMEVHGLEFFNKLLEQNIRWVPGANIPPTLIAQPNNTFAVTFTTTIGLQSQDPFTVVYPSSGAPFTSWAQRSAILKDAPHPEGAKLLQNYVVSSEYQQVAGSWSVRKDDDAPTRYSRIFDTVNTDPIHFQEWMGDRQRVERLRFWFQDKLGYPRE</sequence>
<evidence type="ECO:0000256" key="1">
    <source>
        <dbReference type="ARBA" id="ARBA00022729"/>
    </source>
</evidence>